<feature type="compositionally biased region" description="Basic and acidic residues" evidence="1">
    <location>
        <begin position="44"/>
        <end position="75"/>
    </location>
</feature>
<evidence type="ECO:0000256" key="1">
    <source>
        <dbReference type="SAM" id="MobiDB-lite"/>
    </source>
</evidence>
<gene>
    <name evidence="3" type="ORF">TNCV_2194321</name>
</gene>
<feature type="signal peptide" evidence="2">
    <location>
        <begin position="1"/>
        <end position="33"/>
    </location>
</feature>
<feature type="region of interest" description="Disordered" evidence="1">
    <location>
        <begin position="36"/>
        <end position="75"/>
    </location>
</feature>
<organism evidence="3 4">
    <name type="scientific">Trichonephila clavipes</name>
    <name type="common">Golden silk orbweaver</name>
    <name type="synonym">Nephila clavipes</name>
    <dbReference type="NCBI Taxonomy" id="2585209"/>
    <lineage>
        <taxon>Eukaryota</taxon>
        <taxon>Metazoa</taxon>
        <taxon>Ecdysozoa</taxon>
        <taxon>Arthropoda</taxon>
        <taxon>Chelicerata</taxon>
        <taxon>Arachnida</taxon>
        <taxon>Araneae</taxon>
        <taxon>Araneomorphae</taxon>
        <taxon>Entelegynae</taxon>
        <taxon>Araneoidea</taxon>
        <taxon>Nephilidae</taxon>
        <taxon>Trichonephila</taxon>
    </lineage>
</organism>
<feature type="chain" id="PRO_5036457850" evidence="2">
    <location>
        <begin position="34"/>
        <end position="75"/>
    </location>
</feature>
<evidence type="ECO:0000313" key="4">
    <source>
        <dbReference type="Proteomes" id="UP000887159"/>
    </source>
</evidence>
<reference evidence="3" key="1">
    <citation type="submission" date="2020-08" db="EMBL/GenBank/DDBJ databases">
        <title>Multicomponent nature underlies the extraordinary mechanical properties of spider dragline silk.</title>
        <authorList>
            <person name="Kono N."/>
            <person name="Nakamura H."/>
            <person name="Mori M."/>
            <person name="Yoshida Y."/>
            <person name="Ohtoshi R."/>
            <person name="Malay A.D."/>
            <person name="Moran D.A.P."/>
            <person name="Tomita M."/>
            <person name="Numata K."/>
            <person name="Arakawa K."/>
        </authorList>
    </citation>
    <scope>NUCLEOTIDE SEQUENCE</scope>
</reference>
<proteinExistence type="predicted"/>
<accession>A0A8X6SLN6</accession>
<sequence>MGAVQCSGNDITAMRPIFACILLLAMMTVFCKAASVSTPNPAEDDTKTSGEPGNDSKESDDLNAKFDKRIKRIEE</sequence>
<name>A0A8X6SLN6_TRICX</name>
<keyword evidence="4" id="KW-1185">Reference proteome</keyword>
<comment type="caution">
    <text evidence="3">The sequence shown here is derived from an EMBL/GenBank/DDBJ whole genome shotgun (WGS) entry which is preliminary data.</text>
</comment>
<evidence type="ECO:0000313" key="3">
    <source>
        <dbReference type="EMBL" id="GFY10611.1"/>
    </source>
</evidence>
<dbReference type="EMBL" id="BMAU01021300">
    <property type="protein sequence ID" value="GFY10611.1"/>
    <property type="molecule type" value="Genomic_DNA"/>
</dbReference>
<dbReference type="AlphaFoldDB" id="A0A8X6SLN6"/>
<keyword evidence="2" id="KW-0732">Signal</keyword>
<protein>
    <submittedName>
        <fullName evidence="3">Uncharacterized protein</fullName>
    </submittedName>
</protein>
<evidence type="ECO:0000256" key="2">
    <source>
        <dbReference type="SAM" id="SignalP"/>
    </source>
</evidence>
<dbReference type="Proteomes" id="UP000887159">
    <property type="component" value="Unassembled WGS sequence"/>
</dbReference>